<dbReference type="EMBL" id="CACVKT020005564">
    <property type="protein sequence ID" value="CAC5395742.1"/>
    <property type="molecule type" value="Genomic_DNA"/>
</dbReference>
<feature type="domain" description="TIR" evidence="2">
    <location>
        <begin position="238"/>
        <end position="384"/>
    </location>
</feature>
<feature type="compositionally biased region" description="Basic and acidic residues" evidence="1">
    <location>
        <begin position="178"/>
        <end position="195"/>
    </location>
</feature>
<reference evidence="3 4" key="1">
    <citation type="submission" date="2020-06" db="EMBL/GenBank/DDBJ databases">
        <authorList>
            <person name="Li R."/>
            <person name="Bekaert M."/>
        </authorList>
    </citation>
    <scope>NUCLEOTIDE SEQUENCE [LARGE SCALE GENOMIC DNA]</scope>
    <source>
        <strain evidence="4">wild</strain>
    </source>
</reference>
<evidence type="ECO:0000259" key="2">
    <source>
        <dbReference type="PROSITE" id="PS50104"/>
    </source>
</evidence>
<feature type="compositionally biased region" description="Polar residues" evidence="1">
    <location>
        <begin position="203"/>
        <end position="215"/>
    </location>
</feature>
<dbReference type="SUPFAM" id="SSF52200">
    <property type="entry name" value="Toll/Interleukin receptor TIR domain"/>
    <property type="match status" value="1"/>
</dbReference>
<gene>
    <name evidence="3" type="ORF">MCOR_30380</name>
</gene>
<dbReference type="InterPro" id="IPR000157">
    <property type="entry name" value="TIR_dom"/>
</dbReference>
<dbReference type="AlphaFoldDB" id="A0A6J8CKY7"/>
<evidence type="ECO:0000313" key="4">
    <source>
        <dbReference type="Proteomes" id="UP000507470"/>
    </source>
</evidence>
<evidence type="ECO:0000313" key="3">
    <source>
        <dbReference type="EMBL" id="CAC5395742.1"/>
    </source>
</evidence>
<feature type="compositionally biased region" description="Basic and acidic residues" evidence="1">
    <location>
        <begin position="216"/>
        <end position="226"/>
    </location>
</feature>
<accession>A0A6J8CKY7</accession>
<dbReference type="PROSITE" id="PS50104">
    <property type="entry name" value="TIR"/>
    <property type="match status" value="1"/>
</dbReference>
<organism evidence="3 4">
    <name type="scientific">Mytilus coruscus</name>
    <name type="common">Sea mussel</name>
    <dbReference type="NCBI Taxonomy" id="42192"/>
    <lineage>
        <taxon>Eukaryota</taxon>
        <taxon>Metazoa</taxon>
        <taxon>Spiralia</taxon>
        <taxon>Lophotrochozoa</taxon>
        <taxon>Mollusca</taxon>
        <taxon>Bivalvia</taxon>
        <taxon>Autobranchia</taxon>
        <taxon>Pteriomorphia</taxon>
        <taxon>Mytilida</taxon>
        <taxon>Mytiloidea</taxon>
        <taxon>Mytilidae</taxon>
        <taxon>Mytilinae</taxon>
        <taxon>Mytilus</taxon>
    </lineage>
</organism>
<dbReference type="GO" id="GO:0007165">
    <property type="term" value="P:signal transduction"/>
    <property type="evidence" value="ECO:0007669"/>
    <property type="project" value="InterPro"/>
</dbReference>
<evidence type="ECO:0000256" key="1">
    <source>
        <dbReference type="SAM" id="MobiDB-lite"/>
    </source>
</evidence>
<proteinExistence type="predicted"/>
<sequence length="385" mass="44247">MSMRDSVCVLGGVLLGFGISYRMLRLQSVHLKQLQELQANVKQLEDKQYQHADRTKIIETTIEEHKDYEKTIKKQLQNKLEEIQTHQTELGKAETDDKKALKRKFEEIQTTLKREEAKLVERSRELNHQINTSLKPVETQLKLLEEKCDSLKQMKDEVYTISVKIDSLTNEIEQINKKMESSSHEESPVEVKEESISEGLRGNYQTSNQSSISSQHDIEEDRPIGHHDVEEDRSIDNFRPDILILHANKDQNEANECKSFLRNNFPDISNLQVALPEDLLAPGSQRLPGLSTLLDSCRLVFIFLTKNLESDAVAGFGKQITLIQSLEDPQKANRIIPLQVNEGPISVELSPLIPLRYVKDTTDRQFPSFKRKLEKLVNSWRKALP</sequence>
<feature type="region of interest" description="Disordered" evidence="1">
    <location>
        <begin position="178"/>
        <end position="226"/>
    </location>
</feature>
<protein>
    <recommendedName>
        <fullName evidence="2">TIR domain-containing protein</fullName>
    </recommendedName>
</protein>
<dbReference type="Gene3D" id="3.40.50.10140">
    <property type="entry name" value="Toll/interleukin-1 receptor homology (TIR) domain"/>
    <property type="match status" value="1"/>
</dbReference>
<dbReference type="InterPro" id="IPR035897">
    <property type="entry name" value="Toll_tir_struct_dom_sf"/>
</dbReference>
<keyword evidence="4" id="KW-1185">Reference proteome</keyword>
<name>A0A6J8CKY7_MYTCO</name>
<dbReference type="Proteomes" id="UP000507470">
    <property type="component" value="Unassembled WGS sequence"/>
</dbReference>
<dbReference type="OrthoDB" id="62956at2759"/>